<dbReference type="AlphaFoldDB" id="A0A839S2P5"/>
<dbReference type="RefSeq" id="WP_183655233.1">
    <property type="nucleotide sequence ID" value="NZ_JACHWU010000003.1"/>
</dbReference>
<dbReference type="Proteomes" id="UP000550714">
    <property type="component" value="Unassembled WGS sequence"/>
</dbReference>
<evidence type="ECO:0000313" key="1">
    <source>
        <dbReference type="EMBL" id="MBB3052058.1"/>
    </source>
</evidence>
<name>A0A839S2P5_9PSEU</name>
<keyword evidence="2" id="KW-1185">Reference proteome</keyword>
<dbReference type="InterPro" id="IPR046038">
    <property type="entry name" value="DUF5996"/>
</dbReference>
<proteinExistence type="predicted"/>
<reference evidence="1 2" key="1">
    <citation type="submission" date="2020-08" db="EMBL/GenBank/DDBJ databases">
        <title>Genomic Encyclopedia of Type Strains, Phase III (KMG-III): the genomes of soil and plant-associated and newly described type strains.</title>
        <authorList>
            <person name="Whitman W."/>
        </authorList>
    </citation>
    <scope>NUCLEOTIDE SEQUENCE [LARGE SCALE GENOMIC DNA]</scope>
    <source>
        <strain evidence="1 2">CECT 8577</strain>
    </source>
</reference>
<evidence type="ECO:0008006" key="3">
    <source>
        <dbReference type="Google" id="ProtNLM"/>
    </source>
</evidence>
<sequence>MNALSAPHASARSEAWPSLAVDDWTRTRETLHMWLQIVGKVRMAQASMLNHWWQVPLYVSARGLTTSSMPHGDDVFDMEFDLVAEVLRIRSSRGGTREVRLEPKPVAVFYRQVMDALADLGLEVSIMATPVEVERAIPFEHDHEHAAYDPEHARLFWRQLRAADRVMNRFRSRFYGKSSPVHFFWGAMDLACTRFSGRAAPQHPGGAPNCADWVMVEGYSHELYSCGFWPGGSAEGSFYAYAYPEPDGFATHPVRPHVAAYSAGMGEYLLPYDAARSAADPDGAVLEFLQTTYEAAADNAGWDREALEAHPHRHVLPF</sequence>
<evidence type="ECO:0000313" key="2">
    <source>
        <dbReference type="Proteomes" id="UP000550714"/>
    </source>
</evidence>
<gene>
    <name evidence="1" type="ORF">FHS23_003087</name>
</gene>
<dbReference type="EMBL" id="JACHWU010000003">
    <property type="protein sequence ID" value="MBB3052058.1"/>
    <property type="molecule type" value="Genomic_DNA"/>
</dbReference>
<protein>
    <recommendedName>
        <fullName evidence="3">Ava_C0101 and related proteins</fullName>
    </recommendedName>
</protein>
<accession>A0A839S2P5</accession>
<organism evidence="1 2">
    <name type="scientific">Prauserella isguenensis</name>
    <dbReference type="NCBI Taxonomy" id="1470180"/>
    <lineage>
        <taxon>Bacteria</taxon>
        <taxon>Bacillati</taxon>
        <taxon>Actinomycetota</taxon>
        <taxon>Actinomycetes</taxon>
        <taxon>Pseudonocardiales</taxon>
        <taxon>Pseudonocardiaceae</taxon>
        <taxon>Prauserella</taxon>
    </lineage>
</organism>
<comment type="caution">
    <text evidence="1">The sequence shown here is derived from an EMBL/GenBank/DDBJ whole genome shotgun (WGS) entry which is preliminary data.</text>
</comment>
<dbReference type="Pfam" id="PF19459">
    <property type="entry name" value="DUF5996"/>
    <property type="match status" value="1"/>
</dbReference>